<dbReference type="AlphaFoldDB" id="A0A1E5G312"/>
<evidence type="ECO:0000259" key="1">
    <source>
        <dbReference type="Pfam" id="PF11738"/>
    </source>
</evidence>
<evidence type="ECO:0000313" key="2">
    <source>
        <dbReference type="EMBL" id="OEF97462.1"/>
    </source>
</evidence>
<dbReference type="PANTHER" id="PTHR37841:SF1">
    <property type="entry name" value="DUF3298 DOMAIN-CONTAINING PROTEIN"/>
    <property type="match status" value="1"/>
</dbReference>
<gene>
    <name evidence="2" type="ORF">BHF68_04450</name>
</gene>
<dbReference type="SUPFAM" id="SSF48452">
    <property type="entry name" value="TPR-like"/>
    <property type="match status" value="1"/>
</dbReference>
<feature type="domain" description="DUF3298" evidence="1">
    <location>
        <begin position="748"/>
        <end position="822"/>
    </location>
</feature>
<dbReference type="InterPro" id="IPR037126">
    <property type="entry name" value="PdaC/RsiV-like_sf"/>
</dbReference>
<sequence length="844" mass="96511">MFQQIAYENIIKAHLPIGAELVVSTKDCSRALVFAVDIDGDGCQEVVGGYRFQEQMHLMILKKHVSGWYVLATIEGKGYNVNYCKVAPITGKNVNNLVVGWKVGVMWSELAIYTWTQNKLVNIAPESMYFSNIEVNPFTERGIGYDAYKVALWKHDTGDAYQVDVWSWKDDKLVQAYDVYPAYFKKVVKYYTVLTQEFPQSPVYWYYLADAQYKTGMLEEALTTLETAQAFENSFPSREVLESLEKRILSKIDSVPTNNSAIIEAENVIEINLFPASMKTTRGSKWGYIDKEGIFVIEPKYHYAMDFQANGLAVIEDASGLSGLINMQGEYIIKPTYNMITSFREGRASAVDNTGYWLIDEQGKMITKKAYNYIGTFYEGRALYTDIDKQGNYLYGYLDRQGSEVIPMKYRSGTDFNEGRAVVQVDDKRSALIGLNGEVYQTYPYSSVGSYSDGLLKFQEQPGGKFGYINAEGEVIIKPKYTWAQDFADGKAIVTNQENYKNRTGLIDKQGKYIVEPRYNSILDLKEERYAVGKAIDEEQPFIGSLYALADTEGNILTDYLYRNVMEYGNGVASVNDGERTFFIDLQGQKVKDLPSISGTGTMELVGNESLVKVNIDMRIFYLKPTGEIVWRQNSVIPLKGNYRVLEKKYMPNKDYLVYLPIIEGMKSKKKQDEVNKRLKKLSNVKPIDGDKQLDYSYNGDFSIEYYKMRLLVLELNGYHFPFGAAHGMPSKTYPHVDLVTGEFYKLEDLFKQSSNYVKALSDIIAEQIKTDPQYSYVFPDSFKGIKPDQPFYVSRDILHIYFAPYEIAPYVAGFPTFKIPFREIDDIINKRGSFWRAFHKLYV</sequence>
<organism evidence="2 3">
    <name type="scientific">Desulfuribacillus alkaliarsenatis</name>
    <dbReference type="NCBI Taxonomy" id="766136"/>
    <lineage>
        <taxon>Bacteria</taxon>
        <taxon>Bacillati</taxon>
        <taxon>Bacillota</taxon>
        <taxon>Desulfuribacillia</taxon>
        <taxon>Desulfuribacillales</taxon>
        <taxon>Desulfuribacillaceae</taxon>
        <taxon>Desulfuribacillus</taxon>
    </lineage>
</organism>
<dbReference type="InterPro" id="IPR021729">
    <property type="entry name" value="DUF3298"/>
</dbReference>
<dbReference type="EMBL" id="MIJE01000011">
    <property type="protein sequence ID" value="OEF97462.1"/>
    <property type="molecule type" value="Genomic_DNA"/>
</dbReference>
<proteinExistence type="predicted"/>
<dbReference type="STRING" id="766136.BHF68_04450"/>
<dbReference type="Proteomes" id="UP000094296">
    <property type="component" value="Unassembled WGS sequence"/>
</dbReference>
<dbReference type="OrthoDB" id="5637at2"/>
<keyword evidence="3" id="KW-1185">Reference proteome</keyword>
<dbReference type="PANTHER" id="PTHR37841">
    <property type="entry name" value="GLR2918 PROTEIN"/>
    <property type="match status" value="1"/>
</dbReference>
<accession>A0A1E5G312</accession>
<dbReference type="RefSeq" id="WP_069642860.1">
    <property type="nucleotide sequence ID" value="NZ_MIJE01000011.1"/>
</dbReference>
<dbReference type="Pfam" id="PF11738">
    <property type="entry name" value="DUF3298"/>
    <property type="match status" value="1"/>
</dbReference>
<evidence type="ECO:0000313" key="3">
    <source>
        <dbReference type="Proteomes" id="UP000094296"/>
    </source>
</evidence>
<dbReference type="Gene3D" id="3.30.565.40">
    <property type="entry name" value="Fervidobacterium nodosum Rt17-B1 like"/>
    <property type="match status" value="1"/>
</dbReference>
<dbReference type="InterPro" id="IPR011990">
    <property type="entry name" value="TPR-like_helical_dom_sf"/>
</dbReference>
<dbReference type="Pfam" id="PF14903">
    <property type="entry name" value="WG_beta_rep"/>
    <property type="match status" value="6"/>
</dbReference>
<dbReference type="Gene3D" id="3.90.640.20">
    <property type="entry name" value="Heat-shock cognate protein, ATPase"/>
    <property type="match status" value="1"/>
</dbReference>
<reference evidence="2 3" key="1">
    <citation type="submission" date="2016-09" db="EMBL/GenBank/DDBJ databases">
        <title>Draft genome sequence for the type strain of Desulfuribacillus alkaliarsenatis AHT28, an obligately anaerobic, sulfidogenic bacterium isolated from Russian soda lake sediments.</title>
        <authorList>
            <person name="Abin C.A."/>
            <person name="Hollibaugh J.T."/>
        </authorList>
    </citation>
    <scope>NUCLEOTIDE SEQUENCE [LARGE SCALE GENOMIC DNA]</scope>
    <source>
        <strain evidence="2 3">AHT28</strain>
    </source>
</reference>
<name>A0A1E5G312_9FIRM</name>
<dbReference type="InterPro" id="IPR032774">
    <property type="entry name" value="WG_beta_rep"/>
</dbReference>
<protein>
    <recommendedName>
        <fullName evidence="1">DUF3298 domain-containing protein</fullName>
    </recommendedName>
</protein>
<comment type="caution">
    <text evidence="2">The sequence shown here is derived from an EMBL/GenBank/DDBJ whole genome shotgun (WGS) entry which is preliminary data.</text>
</comment>